<dbReference type="Gene3D" id="3.20.20.70">
    <property type="entry name" value="Aldolase class I"/>
    <property type="match status" value="1"/>
</dbReference>
<dbReference type="Pfam" id="PF01070">
    <property type="entry name" value="FMN_dh"/>
    <property type="match status" value="1"/>
</dbReference>
<dbReference type="InterPro" id="IPR037396">
    <property type="entry name" value="FMN_HAD"/>
</dbReference>
<dbReference type="EMBL" id="ML979133">
    <property type="protein sequence ID" value="KAF1919018.1"/>
    <property type="molecule type" value="Genomic_DNA"/>
</dbReference>
<keyword evidence="2" id="KW-0560">Oxidoreductase</keyword>
<proteinExistence type="predicted"/>
<organism evidence="4 5">
    <name type="scientific">Ampelomyces quisqualis</name>
    <name type="common">Powdery mildew agent</name>
    <dbReference type="NCBI Taxonomy" id="50730"/>
    <lineage>
        <taxon>Eukaryota</taxon>
        <taxon>Fungi</taxon>
        <taxon>Dikarya</taxon>
        <taxon>Ascomycota</taxon>
        <taxon>Pezizomycotina</taxon>
        <taxon>Dothideomycetes</taxon>
        <taxon>Pleosporomycetidae</taxon>
        <taxon>Pleosporales</taxon>
        <taxon>Pleosporineae</taxon>
        <taxon>Phaeosphaeriaceae</taxon>
        <taxon>Ampelomyces</taxon>
    </lineage>
</organism>
<dbReference type="SUPFAM" id="SSF51395">
    <property type="entry name" value="FMN-linked oxidoreductases"/>
    <property type="match status" value="1"/>
</dbReference>
<feature type="domain" description="FMN hydroxy acid dehydrogenase" evidence="3">
    <location>
        <begin position="1"/>
        <end position="252"/>
    </location>
</feature>
<keyword evidence="5" id="KW-1185">Reference proteome</keyword>
<protein>
    <submittedName>
        <fullName evidence="4">FMN-dependent dehydrogenase</fullName>
    </submittedName>
</protein>
<evidence type="ECO:0000313" key="5">
    <source>
        <dbReference type="Proteomes" id="UP000800096"/>
    </source>
</evidence>
<comment type="cofactor">
    <cofactor evidence="1">
        <name>FMN</name>
        <dbReference type="ChEBI" id="CHEBI:58210"/>
    </cofactor>
</comment>
<dbReference type="InterPro" id="IPR013785">
    <property type="entry name" value="Aldolase_TIM"/>
</dbReference>
<gene>
    <name evidence="4" type="ORF">BDU57DRAFT_567813</name>
</gene>
<dbReference type="PROSITE" id="PS51349">
    <property type="entry name" value="FMN_HYDROXY_ACID_DH_2"/>
    <property type="match status" value="1"/>
</dbReference>
<dbReference type="PANTHER" id="PTHR10578">
    <property type="entry name" value="S -2-HYDROXY-ACID OXIDASE-RELATED"/>
    <property type="match status" value="1"/>
</dbReference>
<dbReference type="OrthoDB" id="1925334at2759"/>
<dbReference type="InterPro" id="IPR000262">
    <property type="entry name" value="FMN-dep_DH"/>
</dbReference>
<sequence length="252" mass="27858">MPKLAHPDVELALAKKAEKYGIAHCGCTLLAETASSVQPNSIPFFFQLYVNKDRSASEALLRDGGLIDIPLIILLFKEGDEGVKAESATYAETAINDATATNDTKGRGLGQTLATYIDYIFNWEDTKWLRKATKLKILAKSVQTAGDAVLVMEHCLSGIIISNHGGRNLDTSPLSFPTLVPMRRYHFEVLQYLEVYIDCGIMRGTDAAKALCLGAKAFRISRPFPYSLIYCQEGVEPFIDIIQDELEITMKC</sequence>
<evidence type="ECO:0000313" key="4">
    <source>
        <dbReference type="EMBL" id="KAF1919018.1"/>
    </source>
</evidence>
<accession>A0A6A5QVT7</accession>
<evidence type="ECO:0000259" key="3">
    <source>
        <dbReference type="PROSITE" id="PS51349"/>
    </source>
</evidence>
<name>A0A6A5QVT7_AMPQU</name>
<evidence type="ECO:0000256" key="2">
    <source>
        <dbReference type="ARBA" id="ARBA00023002"/>
    </source>
</evidence>
<dbReference type="Proteomes" id="UP000800096">
    <property type="component" value="Unassembled WGS sequence"/>
</dbReference>
<dbReference type="PANTHER" id="PTHR10578:SF104">
    <property type="entry name" value="CYTOCHROME B2, MITOCHONDRIAL-RELATED"/>
    <property type="match status" value="1"/>
</dbReference>
<evidence type="ECO:0000256" key="1">
    <source>
        <dbReference type="ARBA" id="ARBA00001917"/>
    </source>
</evidence>
<reference evidence="4" key="1">
    <citation type="journal article" date="2020" name="Stud. Mycol.">
        <title>101 Dothideomycetes genomes: a test case for predicting lifestyles and emergence of pathogens.</title>
        <authorList>
            <person name="Haridas S."/>
            <person name="Albert R."/>
            <person name="Binder M."/>
            <person name="Bloem J."/>
            <person name="Labutti K."/>
            <person name="Salamov A."/>
            <person name="Andreopoulos B."/>
            <person name="Baker S."/>
            <person name="Barry K."/>
            <person name="Bills G."/>
            <person name="Bluhm B."/>
            <person name="Cannon C."/>
            <person name="Castanera R."/>
            <person name="Culley D."/>
            <person name="Daum C."/>
            <person name="Ezra D."/>
            <person name="Gonzalez J."/>
            <person name="Henrissat B."/>
            <person name="Kuo A."/>
            <person name="Liang C."/>
            <person name="Lipzen A."/>
            <person name="Lutzoni F."/>
            <person name="Magnuson J."/>
            <person name="Mondo S."/>
            <person name="Nolan M."/>
            <person name="Ohm R."/>
            <person name="Pangilinan J."/>
            <person name="Park H.-J."/>
            <person name="Ramirez L."/>
            <person name="Alfaro M."/>
            <person name="Sun H."/>
            <person name="Tritt A."/>
            <person name="Yoshinaga Y."/>
            <person name="Zwiers L.-H."/>
            <person name="Turgeon B."/>
            <person name="Goodwin S."/>
            <person name="Spatafora J."/>
            <person name="Crous P."/>
            <person name="Grigoriev I."/>
        </authorList>
    </citation>
    <scope>NUCLEOTIDE SEQUENCE</scope>
    <source>
        <strain evidence="4">HMLAC05119</strain>
    </source>
</reference>
<dbReference type="AlphaFoldDB" id="A0A6A5QVT7"/>
<dbReference type="GO" id="GO:0016491">
    <property type="term" value="F:oxidoreductase activity"/>
    <property type="evidence" value="ECO:0007669"/>
    <property type="project" value="UniProtKB-KW"/>
</dbReference>